<comment type="caution">
    <text evidence="1">The sequence shown here is derived from an EMBL/GenBank/DDBJ whole genome shotgun (WGS) entry which is preliminary data.</text>
</comment>
<dbReference type="OrthoDB" id="9911293at2"/>
<evidence type="ECO:0000313" key="1">
    <source>
        <dbReference type="EMBL" id="GEK38295.1"/>
    </source>
</evidence>
<evidence type="ECO:0000313" key="2">
    <source>
        <dbReference type="Proteomes" id="UP000321361"/>
    </source>
</evidence>
<accession>A0A510WKN2</accession>
<organism evidence="1 2">
    <name type="scientific">Enterococcus thailandicus</name>
    <dbReference type="NCBI Taxonomy" id="417368"/>
    <lineage>
        <taxon>Bacteria</taxon>
        <taxon>Bacillati</taxon>
        <taxon>Bacillota</taxon>
        <taxon>Bacilli</taxon>
        <taxon>Lactobacillales</taxon>
        <taxon>Enterococcaceae</taxon>
        <taxon>Enterococcus</taxon>
    </lineage>
</organism>
<proteinExistence type="predicted"/>
<dbReference type="AlphaFoldDB" id="A0A510WKN2"/>
<dbReference type="Proteomes" id="UP000321361">
    <property type="component" value="Unassembled WGS sequence"/>
</dbReference>
<protein>
    <submittedName>
        <fullName evidence="1">Uncharacterized protein</fullName>
    </submittedName>
</protein>
<reference evidence="1 2" key="1">
    <citation type="submission" date="2019-07" db="EMBL/GenBank/DDBJ databases">
        <title>Whole genome shotgun sequence of Enterococcus thailandicus NBRC 101867.</title>
        <authorList>
            <person name="Hosoyama A."/>
            <person name="Uohara A."/>
            <person name="Ohji S."/>
            <person name="Ichikawa N."/>
        </authorList>
    </citation>
    <scope>NUCLEOTIDE SEQUENCE [LARGE SCALE GENOMIC DNA]</scope>
    <source>
        <strain evidence="1 2">NBRC 101867</strain>
    </source>
</reference>
<sequence length="181" mass="21304">MDIDNSFFYILNKPTLTSFSFTDEDSNIINEIKILEETESFDLYINAIFTGISSEYLNYNELNESRYINFCVYETNKSGKGYRVIRFFFIHLDSSLMEENSIKVVNKILTIDSNFKPLQGEFHGEKFDTVYNFNQTYLSLKIFYSTKEIIDIGDLDRVFYQVNNVVLDTKLPIKTVMKNDR</sequence>
<dbReference type="EMBL" id="BJUG01000025">
    <property type="protein sequence ID" value="GEK38295.1"/>
    <property type="molecule type" value="Genomic_DNA"/>
</dbReference>
<name>A0A510WKN2_ENTTH</name>
<gene>
    <name evidence="1" type="ORF">ETH01_25820</name>
</gene>
<dbReference type="RefSeq" id="WP_071868299.1">
    <property type="nucleotide sequence ID" value="NZ_BJUG01000025.1"/>
</dbReference>